<protein>
    <submittedName>
        <fullName evidence="1">Uncharacterized protein</fullName>
    </submittedName>
</protein>
<accession>A0A085LQM5</accession>
<evidence type="ECO:0000313" key="2">
    <source>
        <dbReference type="Proteomes" id="UP000030764"/>
    </source>
</evidence>
<organism evidence="1 2">
    <name type="scientific">Trichuris suis</name>
    <name type="common">pig whipworm</name>
    <dbReference type="NCBI Taxonomy" id="68888"/>
    <lineage>
        <taxon>Eukaryota</taxon>
        <taxon>Metazoa</taxon>
        <taxon>Ecdysozoa</taxon>
        <taxon>Nematoda</taxon>
        <taxon>Enoplea</taxon>
        <taxon>Dorylaimia</taxon>
        <taxon>Trichinellida</taxon>
        <taxon>Trichuridae</taxon>
        <taxon>Trichuris</taxon>
    </lineage>
</organism>
<dbReference type="AlphaFoldDB" id="A0A085LQM5"/>
<proteinExistence type="predicted"/>
<name>A0A085LQM5_9BILA</name>
<keyword evidence="2" id="KW-1185">Reference proteome</keyword>
<gene>
    <name evidence="1" type="ORF">M513_11871</name>
</gene>
<reference evidence="1 2" key="1">
    <citation type="journal article" date="2014" name="Nat. Genet.">
        <title>Genome and transcriptome of the porcine whipworm Trichuris suis.</title>
        <authorList>
            <person name="Jex A.R."/>
            <person name="Nejsum P."/>
            <person name="Schwarz E.M."/>
            <person name="Hu L."/>
            <person name="Young N.D."/>
            <person name="Hall R.S."/>
            <person name="Korhonen P.K."/>
            <person name="Liao S."/>
            <person name="Thamsborg S."/>
            <person name="Xia J."/>
            <person name="Xu P."/>
            <person name="Wang S."/>
            <person name="Scheerlinck J.P."/>
            <person name="Hofmann A."/>
            <person name="Sternberg P.W."/>
            <person name="Wang J."/>
            <person name="Gasser R.B."/>
        </authorList>
    </citation>
    <scope>NUCLEOTIDE SEQUENCE [LARGE SCALE GENOMIC DNA]</scope>
    <source>
        <strain evidence="1">DCEP-RM93M</strain>
    </source>
</reference>
<evidence type="ECO:0000313" key="1">
    <source>
        <dbReference type="EMBL" id="KFD47271.1"/>
    </source>
</evidence>
<sequence>MQVYALELFNCNVEGLLIEKGMPLSTFRRLVRLVSGRVEDKSVLFRKCALLLLLLTALAENNPFLVELSIESVSRRTDNVKADLERLRLLSESVDSDGICKREETEVCNRAGNAAEEAVESVYNTFWKEGAFVPTEELSMAIASADSLKQDICNAFQLISVGNFQEAVTEMIAVNRKYANNCNFSLMLNSDLSLGEFKAQVMRLLLRKVYMGLRTAGSVIYPSISKEQVANAIDYPAGVDLLRKQLVCAFLEVSIRRGV</sequence>
<dbReference type="Proteomes" id="UP000030764">
    <property type="component" value="Unassembled WGS sequence"/>
</dbReference>
<dbReference type="EMBL" id="KL363334">
    <property type="protein sequence ID" value="KFD47271.1"/>
    <property type="molecule type" value="Genomic_DNA"/>
</dbReference>